<feature type="domain" description="Phosphatidic acid phosphatase type 2/haloperoxidase" evidence="3">
    <location>
        <begin position="108"/>
        <end position="214"/>
    </location>
</feature>
<proteinExistence type="predicted"/>
<dbReference type="GO" id="GO:0042392">
    <property type="term" value="F:sphingosine-1-phosphate phosphatase activity"/>
    <property type="evidence" value="ECO:0007669"/>
    <property type="project" value="TreeGrafter"/>
</dbReference>
<sequence length="227" mass="24546">MLSSLLTVAQTSAPMYNGGSGLTTQPPERVAPPPSQQDGGMLEFVLFLDRELSRWLCVSARPRRPVTKLACLLLEWSGHGVLWFAICGLLFLLYLLTSDPSHLSLAWNVLVLLGVDIVAVAPLKLYFKRSRPPTNSGTIALSVSSVDKYAFPSGHASRAVALAIYFTLSRFLPPLVWAGWAVLVCLSRVVGGRHHLLDVLVGAGAGLAVFETSRYLGLLTLSLSSHH</sequence>
<reference evidence="4" key="1">
    <citation type="submission" date="2023-03" db="EMBL/GenBank/DDBJ databases">
        <authorList>
            <person name="Steffen K."/>
            <person name="Cardenas P."/>
        </authorList>
    </citation>
    <scope>NUCLEOTIDE SEQUENCE</scope>
</reference>
<keyword evidence="2" id="KW-0812">Transmembrane</keyword>
<feature type="region of interest" description="Disordered" evidence="1">
    <location>
        <begin position="16"/>
        <end position="37"/>
    </location>
</feature>
<evidence type="ECO:0000256" key="1">
    <source>
        <dbReference type="SAM" id="MobiDB-lite"/>
    </source>
</evidence>
<dbReference type="SUPFAM" id="SSF48317">
    <property type="entry name" value="Acid phosphatase/Vanadium-dependent haloperoxidase"/>
    <property type="match status" value="1"/>
</dbReference>
<gene>
    <name evidence="4" type="ORF">GBAR_LOCUS30902</name>
</gene>
<keyword evidence="2" id="KW-1133">Transmembrane helix</keyword>
<dbReference type="InterPro" id="IPR036938">
    <property type="entry name" value="PAP2/HPO_sf"/>
</dbReference>
<name>A0AA35TY95_GEOBA</name>
<evidence type="ECO:0000256" key="2">
    <source>
        <dbReference type="SAM" id="Phobius"/>
    </source>
</evidence>
<keyword evidence="2" id="KW-0472">Membrane</keyword>
<feature type="transmembrane region" description="Helical" evidence="2">
    <location>
        <begin position="69"/>
        <end position="93"/>
    </location>
</feature>
<dbReference type="Pfam" id="PF01569">
    <property type="entry name" value="PAP2"/>
    <property type="match status" value="1"/>
</dbReference>
<dbReference type="AlphaFoldDB" id="A0AA35TY95"/>
<dbReference type="PANTHER" id="PTHR14969:SF13">
    <property type="entry name" value="AT30094P"/>
    <property type="match status" value="1"/>
</dbReference>
<protein>
    <submittedName>
        <fullName evidence="4">Phospholipid phosphatase 6</fullName>
    </submittedName>
</protein>
<evidence type="ECO:0000259" key="3">
    <source>
        <dbReference type="SMART" id="SM00014"/>
    </source>
</evidence>
<dbReference type="SMART" id="SM00014">
    <property type="entry name" value="acidPPc"/>
    <property type="match status" value="1"/>
</dbReference>
<evidence type="ECO:0000313" key="4">
    <source>
        <dbReference type="EMBL" id="CAI8056715.1"/>
    </source>
</evidence>
<feature type="transmembrane region" description="Helical" evidence="2">
    <location>
        <begin position="105"/>
        <end position="127"/>
    </location>
</feature>
<dbReference type="InterPro" id="IPR000326">
    <property type="entry name" value="PAP2/HPO"/>
</dbReference>
<dbReference type="PANTHER" id="PTHR14969">
    <property type="entry name" value="SPHINGOSINE-1-PHOSPHATE PHOSPHOHYDROLASE"/>
    <property type="match status" value="1"/>
</dbReference>
<dbReference type="EMBL" id="CASHTH010004392">
    <property type="protein sequence ID" value="CAI8056715.1"/>
    <property type="molecule type" value="Genomic_DNA"/>
</dbReference>
<accession>A0AA35TY95</accession>
<dbReference type="Gene3D" id="1.20.144.10">
    <property type="entry name" value="Phosphatidic acid phosphatase type 2/haloperoxidase"/>
    <property type="match status" value="1"/>
</dbReference>
<evidence type="ECO:0000313" key="5">
    <source>
        <dbReference type="Proteomes" id="UP001174909"/>
    </source>
</evidence>
<organism evidence="4 5">
    <name type="scientific">Geodia barretti</name>
    <name type="common">Barrett's horny sponge</name>
    <dbReference type="NCBI Taxonomy" id="519541"/>
    <lineage>
        <taxon>Eukaryota</taxon>
        <taxon>Metazoa</taxon>
        <taxon>Porifera</taxon>
        <taxon>Demospongiae</taxon>
        <taxon>Heteroscleromorpha</taxon>
        <taxon>Tetractinellida</taxon>
        <taxon>Astrophorina</taxon>
        <taxon>Geodiidae</taxon>
        <taxon>Geodia</taxon>
    </lineage>
</organism>
<keyword evidence="5" id="KW-1185">Reference proteome</keyword>
<comment type="caution">
    <text evidence="4">The sequence shown here is derived from an EMBL/GenBank/DDBJ whole genome shotgun (WGS) entry which is preliminary data.</text>
</comment>
<dbReference type="Proteomes" id="UP001174909">
    <property type="component" value="Unassembled WGS sequence"/>
</dbReference>